<dbReference type="STRING" id="333673.A0A3M0KP94"/>
<accession>A0A3M0KP94</accession>
<dbReference type="AlphaFoldDB" id="A0A3M0KP94"/>
<dbReference type="OrthoDB" id="416454at2759"/>
<keyword evidence="3" id="KW-1185">Reference proteome</keyword>
<comment type="caution">
    <text evidence="2">The sequence shown here is derived from an EMBL/GenBank/DDBJ whole genome shotgun (WGS) entry which is preliminary data.</text>
</comment>
<dbReference type="Proteomes" id="UP000269221">
    <property type="component" value="Unassembled WGS sequence"/>
</dbReference>
<name>A0A3M0KP94_HIRRU</name>
<dbReference type="InterPro" id="IPR000477">
    <property type="entry name" value="RT_dom"/>
</dbReference>
<proteinExistence type="predicted"/>
<evidence type="ECO:0000313" key="2">
    <source>
        <dbReference type="EMBL" id="RMC13084.1"/>
    </source>
</evidence>
<sequence>MISFYGKMFHLVDEEKAVDVVYLDFSKAFDTISQSITLDNLAVHGLARVLPTSLGKKLAGWPGPECSGQWSYIQWAVVTSAVPQGSVLGPVLFNICSRDMDEGIECCLSNFADNTKLRGNVDLLEGRMALWRDLDKLDPWAEASHVRFNKAK</sequence>
<dbReference type="Pfam" id="PF00078">
    <property type="entry name" value="RVT_1"/>
    <property type="match status" value="1"/>
</dbReference>
<dbReference type="EMBL" id="QRBI01000106">
    <property type="protein sequence ID" value="RMC13084.1"/>
    <property type="molecule type" value="Genomic_DNA"/>
</dbReference>
<organism evidence="2 3">
    <name type="scientific">Hirundo rustica rustica</name>
    <dbReference type="NCBI Taxonomy" id="333673"/>
    <lineage>
        <taxon>Eukaryota</taxon>
        <taxon>Metazoa</taxon>
        <taxon>Chordata</taxon>
        <taxon>Craniata</taxon>
        <taxon>Vertebrata</taxon>
        <taxon>Euteleostomi</taxon>
        <taxon>Archelosauria</taxon>
        <taxon>Archosauria</taxon>
        <taxon>Dinosauria</taxon>
        <taxon>Saurischia</taxon>
        <taxon>Theropoda</taxon>
        <taxon>Coelurosauria</taxon>
        <taxon>Aves</taxon>
        <taxon>Neognathae</taxon>
        <taxon>Neoaves</taxon>
        <taxon>Telluraves</taxon>
        <taxon>Australaves</taxon>
        <taxon>Passeriformes</taxon>
        <taxon>Sylvioidea</taxon>
        <taxon>Hirundinidae</taxon>
        <taxon>Hirundo</taxon>
    </lineage>
</organism>
<dbReference type="PANTHER" id="PTHR33332">
    <property type="entry name" value="REVERSE TRANSCRIPTASE DOMAIN-CONTAINING PROTEIN"/>
    <property type="match status" value="1"/>
</dbReference>
<gene>
    <name evidence="2" type="ORF">DUI87_10615</name>
</gene>
<protein>
    <recommendedName>
        <fullName evidence="1">Reverse transcriptase domain-containing protein</fullName>
    </recommendedName>
</protein>
<evidence type="ECO:0000259" key="1">
    <source>
        <dbReference type="PROSITE" id="PS50878"/>
    </source>
</evidence>
<feature type="domain" description="Reverse transcriptase" evidence="1">
    <location>
        <begin position="1"/>
        <end position="152"/>
    </location>
</feature>
<evidence type="ECO:0000313" key="3">
    <source>
        <dbReference type="Proteomes" id="UP000269221"/>
    </source>
</evidence>
<reference evidence="2 3" key="1">
    <citation type="submission" date="2018-07" db="EMBL/GenBank/DDBJ databases">
        <title>A high quality draft genome assembly of the barn swallow (H. rustica rustica).</title>
        <authorList>
            <person name="Formenti G."/>
            <person name="Chiara M."/>
            <person name="Poveda L."/>
            <person name="Francoijs K.-J."/>
            <person name="Bonisoli-Alquati A."/>
            <person name="Canova L."/>
            <person name="Gianfranceschi L."/>
            <person name="Horner D.S."/>
            <person name="Saino N."/>
        </authorList>
    </citation>
    <scope>NUCLEOTIDE SEQUENCE [LARGE SCALE GENOMIC DNA]</scope>
    <source>
        <strain evidence="2">Chelidonia</strain>
        <tissue evidence="2">Blood</tissue>
    </source>
</reference>
<dbReference type="PROSITE" id="PS50878">
    <property type="entry name" value="RT_POL"/>
    <property type="match status" value="1"/>
</dbReference>